<evidence type="ECO:0000256" key="1">
    <source>
        <dbReference type="ARBA" id="ARBA00038048"/>
    </source>
</evidence>
<feature type="compositionally biased region" description="Polar residues" evidence="4">
    <location>
        <begin position="1283"/>
        <end position="1294"/>
    </location>
</feature>
<evidence type="ECO:0000313" key="9">
    <source>
        <dbReference type="Proteomes" id="UP000717515"/>
    </source>
</evidence>
<feature type="region of interest" description="Disordered" evidence="4">
    <location>
        <begin position="1274"/>
        <end position="1420"/>
    </location>
</feature>
<proteinExistence type="inferred from homology"/>
<dbReference type="Pfam" id="PF00610">
    <property type="entry name" value="DEP"/>
    <property type="match status" value="1"/>
</dbReference>
<dbReference type="GO" id="GO:0035556">
    <property type="term" value="P:intracellular signal transduction"/>
    <property type="evidence" value="ECO:0007669"/>
    <property type="project" value="InterPro"/>
</dbReference>
<dbReference type="InterPro" id="IPR008936">
    <property type="entry name" value="Rho_GTPase_activation_prot"/>
</dbReference>
<dbReference type="SMART" id="SM00049">
    <property type="entry name" value="DEP"/>
    <property type="match status" value="1"/>
</dbReference>
<evidence type="ECO:0000259" key="7">
    <source>
        <dbReference type="PROSITE" id="PS51741"/>
    </source>
</evidence>
<dbReference type="GO" id="GO:0005739">
    <property type="term" value="C:mitochondrion"/>
    <property type="evidence" value="ECO:0007669"/>
    <property type="project" value="TreeGrafter"/>
</dbReference>
<dbReference type="SUPFAM" id="SSF48350">
    <property type="entry name" value="GTPase activation domain, GAP"/>
    <property type="match status" value="1"/>
</dbReference>
<dbReference type="SMART" id="SM00324">
    <property type="entry name" value="RhoGAP"/>
    <property type="match status" value="1"/>
</dbReference>
<dbReference type="PANTHER" id="PTHR12286:SF5">
    <property type="entry name" value="SACCHAROPINE DEHYDROGENASE-LIKE OXIDOREDUCTASE"/>
    <property type="match status" value="1"/>
</dbReference>
<dbReference type="InterPro" id="IPR036388">
    <property type="entry name" value="WH-like_DNA-bd_sf"/>
</dbReference>
<organism evidence="8 9">
    <name type="scientific">Mortierella alpina</name>
    <name type="common">Oleaginous fungus</name>
    <name type="synonym">Mortierella renispora</name>
    <dbReference type="NCBI Taxonomy" id="64518"/>
    <lineage>
        <taxon>Eukaryota</taxon>
        <taxon>Fungi</taxon>
        <taxon>Fungi incertae sedis</taxon>
        <taxon>Mucoromycota</taxon>
        <taxon>Mortierellomycotina</taxon>
        <taxon>Mortierellomycetes</taxon>
        <taxon>Mortierellales</taxon>
        <taxon>Mortierellaceae</taxon>
        <taxon>Mortierella</taxon>
    </lineage>
</organism>
<feature type="coiled-coil region" evidence="3">
    <location>
        <begin position="767"/>
        <end position="794"/>
    </location>
</feature>
<gene>
    <name evidence="8" type="ORF">KVV02_004776</name>
</gene>
<evidence type="ECO:0000313" key="8">
    <source>
        <dbReference type="EMBL" id="KAG9325463.1"/>
    </source>
</evidence>
<comment type="caution">
    <text evidence="8">The sequence shown here is derived from an EMBL/GenBank/DDBJ whole genome shotgun (WGS) entry which is preliminary data.</text>
</comment>
<dbReference type="GO" id="GO:0005886">
    <property type="term" value="C:plasma membrane"/>
    <property type="evidence" value="ECO:0007669"/>
    <property type="project" value="TreeGrafter"/>
</dbReference>
<protein>
    <recommendedName>
        <fullName evidence="10">Saccharopine dehydrogenase NADP binding domain-containing protein</fullName>
    </recommendedName>
</protein>
<dbReference type="InterPro" id="IPR005097">
    <property type="entry name" value="Sacchrp_dh_NADP-bd"/>
</dbReference>
<dbReference type="Pfam" id="PF00620">
    <property type="entry name" value="RhoGAP"/>
    <property type="match status" value="1"/>
</dbReference>
<dbReference type="SMART" id="SM00055">
    <property type="entry name" value="FCH"/>
    <property type="match status" value="1"/>
</dbReference>
<dbReference type="PROSITE" id="PS51741">
    <property type="entry name" value="F_BAR"/>
    <property type="match status" value="1"/>
</dbReference>
<reference evidence="8" key="1">
    <citation type="submission" date="2021-07" db="EMBL/GenBank/DDBJ databases">
        <title>Draft genome of Mortierella alpina, strain LL118, isolated from an aspen leaf litter sample.</title>
        <authorList>
            <person name="Yang S."/>
            <person name="Vinatzer B.A."/>
        </authorList>
    </citation>
    <scope>NUCLEOTIDE SEQUENCE</scope>
    <source>
        <strain evidence="8">LL118</strain>
    </source>
</reference>
<dbReference type="Gene3D" id="1.10.10.10">
    <property type="entry name" value="Winged helix-like DNA-binding domain superfamily/Winged helix DNA-binding domain"/>
    <property type="match status" value="1"/>
</dbReference>
<accession>A0A9P8CYB5</accession>
<dbReference type="SUPFAM" id="SSF103657">
    <property type="entry name" value="BAR/IMD domain-like"/>
    <property type="match status" value="1"/>
</dbReference>
<evidence type="ECO:0000256" key="3">
    <source>
        <dbReference type="SAM" id="Coils"/>
    </source>
</evidence>
<dbReference type="GO" id="GO:0005811">
    <property type="term" value="C:lipid droplet"/>
    <property type="evidence" value="ECO:0007669"/>
    <property type="project" value="TreeGrafter"/>
</dbReference>
<dbReference type="InterPro" id="IPR001060">
    <property type="entry name" value="FCH_dom"/>
</dbReference>
<feature type="domain" description="DEP" evidence="5">
    <location>
        <begin position="682"/>
        <end position="761"/>
    </location>
</feature>
<dbReference type="InterPro" id="IPR036291">
    <property type="entry name" value="NAD(P)-bd_dom_sf"/>
</dbReference>
<dbReference type="Pfam" id="PF03435">
    <property type="entry name" value="Sacchrp_dh_NADP"/>
    <property type="match status" value="1"/>
</dbReference>
<evidence type="ECO:0000256" key="2">
    <source>
        <dbReference type="PROSITE-ProRule" id="PRU01077"/>
    </source>
</evidence>
<feature type="compositionally biased region" description="Polar residues" evidence="4">
    <location>
        <begin position="1115"/>
        <end position="1124"/>
    </location>
</feature>
<dbReference type="InterPro" id="IPR000198">
    <property type="entry name" value="RhoGAP_dom"/>
</dbReference>
<name>A0A9P8CYB5_MORAP</name>
<dbReference type="SUPFAM" id="SSF46785">
    <property type="entry name" value="Winged helix' DNA-binding domain"/>
    <property type="match status" value="1"/>
</dbReference>
<dbReference type="PANTHER" id="PTHR12286">
    <property type="entry name" value="SACCHAROPINE DEHYDROGENASE-LIKE OXIDOREDUCTASE"/>
    <property type="match status" value="1"/>
</dbReference>
<evidence type="ECO:0008006" key="10">
    <source>
        <dbReference type="Google" id="ProtNLM"/>
    </source>
</evidence>
<dbReference type="Gene3D" id="3.40.50.720">
    <property type="entry name" value="NAD(P)-binding Rossmann-like Domain"/>
    <property type="match status" value="1"/>
</dbReference>
<dbReference type="Gene3D" id="1.10.555.10">
    <property type="entry name" value="Rho GTPase activation protein"/>
    <property type="match status" value="1"/>
</dbReference>
<dbReference type="PROSITE" id="PS50238">
    <property type="entry name" value="RHOGAP"/>
    <property type="match status" value="1"/>
</dbReference>
<evidence type="ECO:0000256" key="4">
    <source>
        <dbReference type="SAM" id="MobiDB-lite"/>
    </source>
</evidence>
<dbReference type="InterPro" id="IPR051276">
    <property type="entry name" value="Saccharopine_DH-like_oxidrdct"/>
</dbReference>
<dbReference type="Gene3D" id="1.20.1270.60">
    <property type="entry name" value="Arfaptin homology (AH) domain/BAR domain"/>
    <property type="match status" value="2"/>
</dbReference>
<dbReference type="SUPFAM" id="SSF51735">
    <property type="entry name" value="NAD(P)-binding Rossmann-fold domains"/>
    <property type="match status" value="1"/>
</dbReference>
<dbReference type="Proteomes" id="UP000717515">
    <property type="component" value="Unassembled WGS sequence"/>
</dbReference>
<dbReference type="GO" id="GO:0009247">
    <property type="term" value="P:glycolipid biosynthetic process"/>
    <property type="evidence" value="ECO:0007669"/>
    <property type="project" value="TreeGrafter"/>
</dbReference>
<sequence length="1436" mass="157090">MAKTFDLTIFGATGFTGKFILAEVLKTAPAAFPGQKLHIAVAGRSRERLEKLVASLPSHTDIHPEIIVADVQDEASMRAMCRASKTLIAAAGPYRFLGEAVVKACVQEQCHYVDITGEPEFFEGMALKYHTKAKEAQVSIVHVCGFDSIPADLGVLYTKQQLEKVHNAIPSSIEMFFKLHVAGNAGFAGHYATFESAVHGFGSAGLLRQLRRTANRPQIPKIGPNLAVNPKPHWVHKVAAYTVPFFFADPSVIRLSQQLVLQDKDLASTQSPPVQFSAYICIPTFKALAVTIFASTVFGLLAKYEFGRKFLLKHPRLFTMGTFSHEGPSDQQLAETSFSETFFAQGFSKELRDKHPNVEDLRQIKPDVSIVTSVSGPEPGYVATPKLVVQACYTLLLQKDLVPNGVLTPAVAFGRTALIERLQQQGIVFSTVQEATKQITHPPIRPGFVRDPRPTKTPIREMAVPVPVNRFSETKFSESFWSNSRGDYVTGANVLHAKIDQGAVEDQEILTYLRERIEVEQRYGNALIEMGNRRLKLDGFLRDDGASLRKTFETIKAESIELGNGHLTLASNLKELVLQPLVKFSGHARQTTHQSREELENRLKLFDKHLLELDRSHATYVSKCNAADQADLEANKIAQEEAAARSGGAGPDSAAADGMQLERRHEFASQRFTIQELNKFLSRMRVEVPSQDVKVPIMGVYNHCCSGSAIAHWIQQNTKARTIEEAEHIGQSLADEGFLRLIGQRGNKFIASPANFYQWRDQMFELLDEDDQLKEEEQTLVKKAKQEAEKADAAYLAAVKKADLTRLQLEVGLFAHMDLLQRFEYDRINTFKNAFLNFAAIFSNIISITQSVADHLLIFQEALRPTNDVQYVIEQYRTGAFVPMPTLYNNFYHGSGLDQVFGVNVDKHCNFTRKKVPQIVMKCLTRIKKSSAALTNEQKLACWTADVPLADIHILRNKINHGGKITQKLLRLFDVATVVGVLRLYFLELPGSLVNGEEYETVKIIYSSVSDDINDSKNDARISSIRNLLALLSSARFYTLYEVAKHVNALIKETSADDSFTNFVAHRWGPVFLRPLEETAVTLHDKHPQRMMRDMLKMTLQIFEPIKMSREEGQLSRSVTTRAPATQLGRRKNGPLHPRGGKGFANGPSAQMANGHGPAAEAGAVPAIAVEGVVAVENGAAPDAGSGVGRGSGPAAAGGKPADKLPQRRLGPSSARFNLTRGVSAPEVFSEVPLFKKKFALNAANGAAGATGEGAGDGVQASGSGLLSTSGLTVAAGGEKSSRSPLRQSMMSSSTTPDDIVEEEEEEDKEDAATTEAPVAAETVDTEEVAAAATEDVPSAPSVDAAPVKDVEVTGTESNGEASTEETLVQEEATADWKPVSTLEFEASGGRKIERRRKNRQSGLVNNSGGSGSEASMNIDGLSAESVLQALQEESK</sequence>
<evidence type="ECO:0000259" key="5">
    <source>
        <dbReference type="PROSITE" id="PS50186"/>
    </source>
</evidence>
<dbReference type="PROSITE" id="PS50186">
    <property type="entry name" value="DEP"/>
    <property type="match status" value="1"/>
</dbReference>
<dbReference type="InterPro" id="IPR036390">
    <property type="entry name" value="WH_DNA-bd_sf"/>
</dbReference>
<feature type="domain" description="Rho-GAP" evidence="6">
    <location>
        <begin position="903"/>
        <end position="1103"/>
    </location>
</feature>
<feature type="region of interest" description="Disordered" evidence="4">
    <location>
        <begin position="1111"/>
        <end position="1159"/>
    </location>
</feature>
<dbReference type="InterPro" id="IPR031160">
    <property type="entry name" value="F_BAR_dom"/>
</dbReference>
<feature type="region of interest" description="Disordered" evidence="4">
    <location>
        <begin position="1183"/>
        <end position="1214"/>
    </location>
</feature>
<dbReference type="Pfam" id="PF00611">
    <property type="entry name" value="FCH"/>
    <property type="match status" value="1"/>
</dbReference>
<dbReference type="EMBL" id="JAIFTL010000040">
    <property type="protein sequence ID" value="KAG9325463.1"/>
    <property type="molecule type" value="Genomic_DNA"/>
</dbReference>
<feature type="compositionally biased region" description="Acidic residues" evidence="4">
    <location>
        <begin position="1299"/>
        <end position="1310"/>
    </location>
</feature>
<dbReference type="InterPro" id="IPR027267">
    <property type="entry name" value="AH/BAR_dom_sf"/>
</dbReference>
<evidence type="ECO:0000259" key="6">
    <source>
        <dbReference type="PROSITE" id="PS50238"/>
    </source>
</evidence>
<keyword evidence="2 3" id="KW-0175">Coiled coil</keyword>
<feature type="compositionally biased region" description="Polar residues" evidence="4">
    <location>
        <begin position="1355"/>
        <end position="1367"/>
    </location>
</feature>
<feature type="domain" description="F-BAR" evidence="7">
    <location>
        <begin position="474"/>
        <end position="868"/>
    </location>
</feature>
<dbReference type="InterPro" id="IPR000591">
    <property type="entry name" value="DEP_dom"/>
</dbReference>
<feature type="compositionally biased region" description="Low complexity" evidence="4">
    <location>
        <begin position="1314"/>
        <end position="1338"/>
    </location>
</feature>
<comment type="similarity">
    <text evidence="1">Belongs to the saccharopine dehydrogenase family.</text>
</comment>